<dbReference type="PANTHER" id="PTHR43300">
    <property type="entry name" value="ACETYLTRANSFERASE"/>
    <property type="match status" value="1"/>
</dbReference>
<evidence type="ECO:0000313" key="5">
    <source>
        <dbReference type="EMBL" id="BBL70274.1"/>
    </source>
</evidence>
<feature type="binding site" evidence="4">
    <location>
        <position position="77"/>
    </location>
    <ligand>
        <name>substrate</name>
    </ligand>
</feature>
<name>A0A8D5AJ03_9GAMM</name>
<dbReference type="InterPro" id="IPR020019">
    <property type="entry name" value="AcTrfase_PglD-like"/>
</dbReference>
<dbReference type="NCBIfam" id="TIGR03570">
    <property type="entry name" value="NeuD_NnaD"/>
    <property type="match status" value="1"/>
</dbReference>
<gene>
    <name evidence="5" type="primary">pglB</name>
    <name evidence="5" type="ORF">MoryE10_08800</name>
</gene>
<dbReference type="InterPro" id="IPR018357">
    <property type="entry name" value="Hexapep_transf_CS"/>
</dbReference>
<sequence length="223" mass="22660">MNEPNRSERAPVLLLGGGGHALVLWEVLAMGKREVCGFVDPAPPEQLALFRHGRWLGGDAAVLGFEAAAVELVNGVGSVDSTAVRRNVFERFAGRGYRFAGLTHPGALVSRLDVALGQGVQILAGAVVGPAAKLGDNVLVNSRAVVEHDCVVGDHCHIASGAVLCGGVRLGRGVHVGAGATVIQGVVVGDGAIIAAGAAVIEDVPPATLVAGVPARSKRTIEL</sequence>
<dbReference type="CDD" id="cd03360">
    <property type="entry name" value="LbH_AT_putative"/>
    <property type="match status" value="1"/>
</dbReference>
<evidence type="ECO:0000256" key="3">
    <source>
        <dbReference type="PIRSR" id="PIRSR620019-1"/>
    </source>
</evidence>
<dbReference type="PANTHER" id="PTHR43300:SF7">
    <property type="entry name" value="UDP-N-ACETYLBACILLOSAMINE N-ACETYLTRANSFERASE"/>
    <property type="match status" value="1"/>
</dbReference>
<dbReference type="InterPro" id="IPR050179">
    <property type="entry name" value="Trans_hexapeptide_repeat"/>
</dbReference>
<comment type="similarity">
    <text evidence="1">Belongs to the transferase hexapeptide repeat family.</text>
</comment>
<reference evidence="5" key="1">
    <citation type="submission" date="2019-06" db="EMBL/GenBank/DDBJ databases">
        <title>Complete genome sequence of Methylogaea oryzae strain JCM16910.</title>
        <authorList>
            <person name="Asakawa S."/>
        </authorList>
    </citation>
    <scope>NUCLEOTIDE SEQUENCE</scope>
    <source>
        <strain evidence="5">E10</strain>
    </source>
</reference>
<evidence type="ECO:0000313" key="6">
    <source>
        <dbReference type="Proteomes" id="UP000824988"/>
    </source>
</evidence>
<feature type="active site" description="Proton acceptor" evidence="3">
    <location>
        <position position="148"/>
    </location>
</feature>
<keyword evidence="2" id="KW-0808">Transferase</keyword>
<feature type="binding site" evidence="4">
    <location>
        <position position="157"/>
    </location>
    <ligand>
        <name>acetyl-CoA</name>
        <dbReference type="ChEBI" id="CHEBI:57288"/>
    </ligand>
</feature>
<dbReference type="InterPro" id="IPR001451">
    <property type="entry name" value="Hexapep"/>
</dbReference>
<dbReference type="Pfam" id="PF00132">
    <property type="entry name" value="Hexapep"/>
    <property type="match status" value="1"/>
</dbReference>
<dbReference type="EMBL" id="AP019782">
    <property type="protein sequence ID" value="BBL70274.1"/>
    <property type="molecule type" value="Genomic_DNA"/>
</dbReference>
<evidence type="ECO:0000256" key="4">
    <source>
        <dbReference type="PIRSR" id="PIRSR620019-2"/>
    </source>
</evidence>
<evidence type="ECO:0000256" key="2">
    <source>
        <dbReference type="ARBA" id="ARBA00023315"/>
    </source>
</evidence>
<organism evidence="5 6">
    <name type="scientific">Methylogaea oryzae</name>
    <dbReference type="NCBI Taxonomy" id="1295382"/>
    <lineage>
        <taxon>Bacteria</taxon>
        <taxon>Pseudomonadati</taxon>
        <taxon>Pseudomonadota</taxon>
        <taxon>Gammaproteobacteria</taxon>
        <taxon>Methylococcales</taxon>
        <taxon>Methylococcaceae</taxon>
        <taxon>Methylogaea</taxon>
    </lineage>
</organism>
<protein>
    <submittedName>
        <fullName evidence="5">Pilus assembly protein</fullName>
    </submittedName>
</protein>
<keyword evidence="6" id="KW-1185">Reference proteome</keyword>
<dbReference type="RefSeq" id="WP_221048330.1">
    <property type="nucleotide sequence ID" value="NZ_AP019782.1"/>
</dbReference>
<dbReference type="KEGG" id="moz:MoryE10_08800"/>
<evidence type="ECO:0000256" key="1">
    <source>
        <dbReference type="ARBA" id="ARBA00007274"/>
    </source>
</evidence>
<dbReference type="GO" id="GO:0016746">
    <property type="term" value="F:acyltransferase activity"/>
    <property type="evidence" value="ECO:0007669"/>
    <property type="project" value="UniProtKB-KW"/>
</dbReference>
<keyword evidence="2" id="KW-0012">Acyltransferase</keyword>
<dbReference type="Proteomes" id="UP000824988">
    <property type="component" value="Chromosome"/>
</dbReference>
<accession>A0A8D5AJ03</accession>
<dbReference type="AlphaFoldDB" id="A0A8D5AJ03"/>
<feature type="site" description="Increases basicity of active site His" evidence="3">
    <location>
        <position position="149"/>
    </location>
</feature>
<dbReference type="PROSITE" id="PS00101">
    <property type="entry name" value="HEXAPEP_TRANSFERASES"/>
    <property type="match status" value="1"/>
</dbReference>
<proteinExistence type="inferred from homology"/>